<sequence>MPHLSTPIRIAALTATAVLLTSCSDSGGGDSGGGDPPSEPSRDFVSATRLTDAADEATLAPGRYAMGFVSPEPDPPMVLIEVPAGYHGRGDGYEITGADESSGFRHLDTWTVDVVATRACGDTEWKDPGPSVADLADALRSLSVWETTPPVPVTIGGHEGVFMELNVPARLRGACRTELSSWRDHLGGFQGIGAGKAQLLWIVEVDGQRLMLVVGYFPGPNGPSPRLVAEMVAMAETAEFVDADQVAP</sequence>
<keyword evidence="2" id="KW-1185">Reference proteome</keyword>
<dbReference type="EMBL" id="JBHTCH010000001">
    <property type="protein sequence ID" value="MFC7359067.1"/>
    <property type="molecule type" value="Genomic_DNA"/>
</dbReference>
<protein>
    <recommendedName>
        <fullName evidence="3">Lipoprotein</fullName>
    </recommendedName>
</protein>
<dbReference type="RefSeq" id="WP_255890153.1">
    <property type="nucleotide sequence ID" value="NZ_JAFMZM010000003.1"/>
</dbReference>
<organism evidence="1 2">
    <name type="scientific">Nocardioides astragali</name>
    <dbReference type="NCBI Taxonomy" id="1776736"/>
    <lineage>
        <taxon>Bacteria</taxon>
        <taxon>Bacillati</taxon>
        <taxon>Actinomycetota</taxon>
        <taxon>Actinomycetes</taxon>
        <taxon>Propionibacteriales</taxon>
        <taxon>Nocardioidaceae</taxon>
        <taxon>Nocardioides</taxon>
    </lineage>
</organism>
<gene>
    <name evidence="1" type="ORF">ACFQO6_02215</name>
</gene>
<dbReference type="Proteomes" id="UP001596524">
    <property type="component" value="Unassembled WGS sequence"/>
</dbReference>
<comment type="caution">
    <text evidence="1">The sequence shown here is derived from an EMBL/GenBank/DDBJ whole genome shotgun (WGS) entry which is preliminary data.</text>
</comment>
<accession>A0ABW2MYX1</accession>
<reference evidence="2" key="1">
    <citation type="journal article" date="2019" name="Int. J. Syst. Evol. Microbiol.">
        <title>The Global Catalogue of Microorganisms (GCM) 10K type strain sequencing project: providing services to taxonomists for standard genome sequencing and annotation.</title>
        <authorList>
            <consortium name="The Broad Institute Genomics Platform"/>
            <consortium name="The Broad Institute Genome Sequencing Center for Infectious Disease"/>
            <person name="Wu L."/>
            <person name="Ma J."/>
        </authorList>
    </citation>
    <scope>NUCLEOTIDE SEQUENCE [LARGE SCALE GENOMIC DNA]</scope>
    <source>
        <strain evidence="2">FCH27</strain>
    </source>
</reference>
<evidence type="ECO:0008006" key="3">
    <source>
        <dbReference type="Google" id="ProtNLM"/>
    </source>
</evidence>
<proteinExistence type="predicted"/>
<evidence type="ECO:0000313" key="2">
    <source>
        <dbReference type="Proteomes" id="UP001596524"/>
    </source>
</evidence>
<evidence type="ECO:0000313" key="1">
    <source>
        <dbReference type="EMBL" id="MFC7359067.1"/>
    </source>
</evidence>
<name>A0ABW2MYX1_9ACTN</name>